<dbReference type="SMART" id="SM01117">
    <property type="entry name" value="Cyt-b5"/>
    <property type="match status" value="1"/>
</dbReference>
<proteinExistence type="predicted"/>
<evidence type="ECO:0000256" key="1">
    <source>
        <dbReference type="ARBA" id="ARBA00022729"/>
    </source>
</evidence>
<dbReference type="Pfam" id="PF05425">
    <property type="entry name" value="CopD"/>
    <property type="match status" value="1"/>
</dbReference>
<feature type="transmembrane region" description="Helical" evidence="2">
    <location>
        <begin position="63"/>
        <end position="88"/>
    </location>
</feature>
<dbReference type="Pfam" id="PF13435">
    <property type="entry name" value="Cytochrome_C554"/>
    <property type="match status" value="1"/>
</dbReference>
<dbReference type="InterPro" id="IPR023155">
    <property type="entry name" value="Cyt_c-552/4"/>
</dbReference>
<keyword evidence="2" id="KW-0472">Membrane</keyword>
<name>A0AAU9EE13_9BACT</name>
<evidence type="ECO:0000313" key="5">
    <source>
        <dbReference type="Proteomes" id="UP001366166"/>
    </source>
</evidence>
<sequence length="648" mass="72542">MHILAAVIWFGAIFYIHLFIGPRSLSKGVPRGERILGISGVVTLAVTGGVLACLRLPSWASLFHTTFGIVLIIKVCLFLAMVAIAVLVNTYIHRHLKLDAAAAQMRAKQQQAHADWPAYVVYQGQGYDVSQSKLWTKGEHMRRHQAGRDLTAALEAAPHGPEVLERLPKLGPVETAKEASEDLGPTARMLVVLAYVVLGLMLGVLLCLAWWNWGPPLANAAQPFRPEIARACVECHKKATPGIYADWMRSRHAAAKVSCLHCHQAGSDDPDLDRSHAKVFQKGDNPWSKSEYMTPISGVVSPKDCSRCHPDEAKQYSVSKHANTLQIIWTIDPWLNFGLNSGLERVNGCFHCHGTVLKQDKNGRLDPMTWPNVGVGRLNLDGSKGSCAACHTRHRFSVAEARKPDTCGQCHLGPDHPQIEIWNESKHGAIYHSEGAKWNFAAAPGTWTPGVDYRTPTCAACHMSGSGKVLTTHDVTERLSWELQAPLTIRPQDFKPWPAKSSWQEERAKMQAVCQQCHSEEWVKSHYAQMDGVIQDYNEVYLKPTKAKLDELYAKGLMPKDAFFKSPLWNEFYELWHHEGRRARMGAAMMAPDYSWWHGFYECKKRFVKFHEEADRLIKDNKKAYVAPNFPGATGNTTKPPQIFIPKK</sequence>
<keyword evidence="5" id="KW-1185">Reference proteome</keyword>
<evidence type="ECO:0000259" key="3">
    <source>
        <dbReference type="SMART" id="SM01117"/>
    </source>
</evidence>
<keyword evidence="2" id="KW-1133">Transmembrane helix</keyword>
<dbReference type="Pfam" id="PF13447">
    <property type="entry name" value="Multi-haem_cyto"/>
    <property type="match status" value="1"/>
</dbReference>
<dbReference type="EMBL" id="AP028679">
    <property type="protein sequence ID" value="BEQ14165.1"/>
    <property type="molecule type" value="Genomic_DNA"/>
</dbReference>
<dbReference type="InterPro" id="IPR001199">
    <property type="entry name" value="Cyt_B5-like_heme/steroid-bd"/>
</dbReference>
<evidence type="ECO:0000313" key="4">
    <source>
        <dbReference type="EMBL" id="BEQ14165.1"/>
    </source>
</evidence>
<dbReference type="InterPro" id="IPR036400">
    <property type="entry name" value="Cyt_B5-like_heme/steroid_sf"/>
</dbReference>
<dbReference type="Gene3D" id="1.10.780.10">
    <property type="entry name" value="Hydroxylamine Oxidoreductase, Chain A, domain 1"/>
    <property type="match status" value="1"/>
</dbReference>
<dbReference type="Gene3D" id="1.20.850.10">
    <property type="entry name" value="Hydroxylamine Oxidoreductase, Chain A, domain 2"/>
    <property type="match status" value="1"/>
</dbReference>
<dbReference type="SUPFAM" id="SSF48695">
    <property type="entry name" value="Multiheme cytochromes"/>
    <property type="match status" value="1"/>
</dbReference>
<reference evidence="5" key="1">
    <citation type="journal article" date="2023" name="Arch. Microbiol.">
        <title>Desulfoferula mesophilus gen. nov. sp. nov., a mesophilic sulfate-reducing bacterium isolated from a brackish lake sediment.</title>
        <authorList>
            <person name="Watanabe T."/>
            <person name="Yabe T."/>
            <person name="Tsuji J.M."/>
            <person name="Fukui M."/>
        </authorList>
    </citation>
    <scope>NUCLEOTIDE SEQUENCE [LARGE SCALE GENOMIC DNA]</scope>
    <source>
        <strain evidence="5">12FAK</strain>
    </source>
</reference>
<accession>A0AAU9EE13</accession>
<dbReference type="InterPro" id="IPR051829">
    <property type="entry name" value="Multiheme_Cytochr_ET"/>
</dbReference>
<protein>
    <recommendedName>
        <fullName evidence="3">Cytochrome b5 heme-binding domain-containing protein</fullName>
    </recommendedName>
</protein>
<dbReference type="AlphaFoldDB" id="A0AAU9EE13"/>
<dbReference type="PANTHER" id="PTHR35038">
    <property type="entry name" value="DISSIMILATORY SULFITE REDUCTASE SIRA"/>
    <property type="match status" value="1"/>
</dbReference>
<dbReference type="KEGG" id="dmp:FAK_12310"/>
<feature type="transmembrane region" description="Helical" evidence="2">
    <location>
        <begin position="6"/>
        <end position="23"/>
    </location>
</feature>
<gene>
    <name evidence="4" type="ORF">FAK_12310</name>
</gene>
<evidence type="ECO:0000256" key="2">
    <source>
        <dbReference type="SAM" id="Phobius"/>
    </source>
</evidence>
<keyword evidence="1" id="KW-0732">Signal</keyword>
<dbReference type="SUPFAM" id="SSF55856">
    <property type="entry name" value="Cytochrome b5-like heme/steroid binding domain"/>
    <property type="match status" value="1"/>
</dbReference>
<dbReference type="Proteomes" id="UP001366166">
    <property type="component" value="Chromosome"/>
</dbReference>
<feature type="transmembrane region" description="Helical" evidence="2">
    <location>
        <begin position="35"/>
        <end position="57"/>
    </location>
</feature>
<dbReference type="InterPro" id="IPR036280">
    <property type="entry name" value="Multihaem_cyt_sf"/>
</dbReference>
<feature type="transmembrane region" description="Helical" evidence="2">
    <location>
        <begin position="190"/>
        <end position="213"/>
    </location>
</feature>
<feature type="domain" description="Cytochrome b5 heme-binding" evidence="3">
    <location>
        <begin position="105"/>
        <end position="174"/>
    </location>
</feature>
<keyword evidence="2" id="KW-0812">Transmembrane</keyword>
<dbReference type="InterPro" id="IPR008457">
    <property type="entry name" value="Cu-R_CopD_dom"/>
</dbReference>
<organism evidence="4 5">
    <name type="scientific">Desulfoferula mesophila</name>
    <dbReference type="NCBI Taxonomy" id="3058419"/>
    <lineage>
        <taxon>Bacteria</taxon>
        <taxon>Pseudomonadati</taxon>
        <taxon>Thermodesulfobacteriota</taxon>
        <taxon>Desulfarculia</taxon>
        <taxon>Desulfarculales</taxon>
        <taxon>Desulfarculaceae</taxon>
        <taxon>Desulfoferula</taxon>
    </lineage>
</organism>
<dbReference type="GO" id="GO:0016020">
    <property type="term" value="C:membrane"/>
    <property type="evidence" value="ECO:0007669"/>
    <property type="project" value="InterPro"/>
</dbReference>